<proteinExistence type="predicted"/>
<evidence type="ECO:0000313" key="2">
    <source>
        <dbReference type="Proteomes" id="UP001501710"/>
    </source>
</evidence>
<sequence>MFGGAFPTPVEAVIAVQRPLHRAAPWQPLRNQRLHDSDVTVSDGVRTAILEVDGRPTCG</sequence>
<keyword evidence="2" id="KW-1185">Reference proteome</keyword>
<gene>
    <name evidence="1" type="ORF">GCM10022254_00520</name>
</gene>
<dbReference type="EMBL" id="BAABAS010000001">
    <property type="protein sequence ID" value="GAA4223434.1"/>
    <property type="molecule type" value="Genomic_DNA"/>
</dbReference>
<organism evidence="1 2">
    <name type="scientific">Actinomadura meridiana</name>
    <dbReference type="NCBI Taxonomy" id="559626"/>
    <lineage>
        <taxon>Bacteria</taxon>
        <taxon>Bacillati</taxon>
        <taxon>Actinomycetota</taxon>
        <taxon>Actinomycetes</taxon>
        <taxon>Streptosporangiales</taxon>
        <taxon>Thermomonosporaceae</taxon>
        <taxon>Actinomadura</taxon>
    </lineage>
</organism>
<protein>
    <submittedName>
        <fullName evidence="1">Uncharacterized protein</fullName>
    </submittedName>
</protein>
<dbReference type="Proteomes" id="UP001501710">
    <property type="component" value="Unassembled WGS sequence"/>
</dbReference>
<name>A0ABP8BR64_9ACTN</name>
<comment type="caution">
    <text evidence="1">The sequence shown here is derived from an EMBL/GenBank/DDBJ whole genome shotgun (WGS) entry which is preliminary data.</text>
</comment>
<reference evidence="2" key="1">
    <citation type="journal article" date="2019" name="Int. J. Syst. Evol. Microbiol.">
        <title>The Global Catalogue of Microorganisms (GCM) 10K type strain sequencing project: providing services to taxonomists for standard genome sequencing and annotation.</title>
        <authorList>
            <consortium name="The Broad Institute Genomics Platform"/>
            <consortium name="The Broad Institute Genome Sequencing Center for Infectious Disease"/>
            <person name="Wu L."/>
            <person name="Ma J."/>
        </authorList>
    </citation>
    <scope>NUCLEOTIDE SEQUENCE [LARGE SCALE GENOMIC DNA]</scope>
    <source>
        <strain evidence="2">JCM 17440</strain>
    </source>
</reference>
<accession>A0ABP8BR64</accession>
<evidence type="ECO:0000313" key="1">
    <source>
        <dbReference type="EMBL" id="GAA4223434.1"/>
    </source>
</evidence>